<feature type="region of interest" description="Disordered" evidence="1">
    <location>
        <begin position="680"/>
        <end position="705"/>
    </location>
</feature>
<accession>A0AAN6YE85</accession>
<reference evidence="2" key="1">
    <citation type="journal article" date="2023" name="Mol. Phylogenet. Evol.">
        <title>Genome-scale phylogeny and comparative genomics of the fungal order Sordariales.</title>
        <authorList>
            <person name="Hensen N."/>
            <person name="Bonometti L."/>
            <person name="Westerberg I."/>
            <person name="Brannstrom I.O."/>
            <person name="Guillou S."/>
            <person name="Cros-Aarteil S."/>
            <person name="Calhoun S."/>
            <person name="Haridas S."/>
            <person name="Kuo A."/>
            <person name="Mondo S."/>
            <person name="Pangilinan J."/>
            <person name="Riley R."/>
            <person name="LaButti K."/>
            <person name="Andreopoulos B."/>
            <person name="Lipzen A."/>
            <person name="Chen C."/>
            <person name="Yan M."/>
            <person name="Daum C."/>
            <person name="Ng V."/>
            <person name="Clum A."/>
            <person name="Steindorff A."/>
            <person name="Ohm R.A."/>
            <person name="Martin F."/>
            <person name="Silar P."/>
            <person name="Natvig D.O."/>
            <person name="Lalanne C."/>
            <person name="Gautier V."/>
            <person name="Ament-Velasquez S.L."/>
            <person name="Kruys A."/>
            <person name="Hutchinson M.I."/>
            <person name="Powell A.J."/>
            <person name="Barry K."/>
            <person name="Miller A.N."/>
            <person name="Grigoriev I.V."/>
            <person name="Debuchy R."/>
            <person name="Gladieux P."/>
            <person name="Hiltunen Thoren M."/>
            <person name="Johannesson H."/>
        </authorList>
    </citation>
    <scope>NUCLEOTIDE SEQUENCE</scope>
    <source>
        <strain evidence="2">PSN293</strain>
    </source>
</reference>
<name>A0AAN6YE85_9PEZI</name>
<evidence type="ECO:0000313" key="3">
    <source>
        <dbReference type="Proteomes" id="UP001301769"/>
    </source>
</evidence>
<evidence type="ECO:0000313" key="2">
    <source>
        <dbReference type="EMBL" id="KAK4216436.1"/>
    </source>
</evidence>
<dbReference type="PANTHER" id="PTHR40788">
    <property type="entry name" value="CLR5 DOMAIN-CONTAINING PROTEIN-RELATED"/>
    <property type="match status" value="1"/>
</dbReference>
<dbReference type="PANTHER" id="PTHR40788:SF2">
    <property type="entry name" value="CLR5 DOMAIN-CONTAINING PROTEIN"/>
    <property type="match status" value="1"/>
</dbReference>
<keyword evidence="3" id="KW-1185">Reference proteome</keyword>
<dbReference type="EMBL" id="MU858068">
    <property type="protein sequence ID" value="KAK4216436.1"/>
    <property type="molecule type" value="Genomic_DNA"/>
</dbReference>
<feature type="compositionally biased region" description="Polar residues" evidence="1">
    <location>
        <begin position="692"/>
        <end position="705"/>
    </location>
</feature>
<sequence>MTTPDPIPSLSYYTGKRDFDAVLSAVRGGQDPFELDKSPFQIQRRWEKKSKSQRLTVLLSAWPHSMPATHRPDWATLRRFRFEGDMANLRRNLDRHRGAFLWPYINQEDLVKTRALLLLLKSRARNHPSLFAAADAAAMTLGAVRNAIEPVFPSTFVMMLNGMTSQEEYGKLFIPGEGLRVLEAQGGLLAFLLSCCHQILHDISPDKLASQEFPVEPEPAVKDKRAGTVDLLPSLLELAEEAPYRTCQDLDLKNTVSLLAPGLARAQDHIWTLREDPGYFVEQVVEDKEHRTELIKDVNGAIDPWSKTDDFWVSVIFAFLAVSVLTLEVFTDLHNQALELRALQAKHETRGEIKLGSELPSEYMTALLIFRKSLEQAADFHLGHLARMFLNSPPIRHMCVREADDPSIPRKLRFATTVISFQRIEKVDNTVLDLYSIFKVFSDEVAKSNDVMRNLGYPILADRAERHIRAEVKAKELLSPLVARAVGELSILGECMRQIDMYQPWAREFGWWVAQGRNKTLLPEAAKSLRPKLTRGIADALAPSQLKKAGIHIFGQPGGIGEYPAAKKRNKAAVEALQKAETNLDNFWAEVDKLLMTGLGPDYKNTAMSRFLAGPRTLQRTSDWIEPVNEKAKSSTTITSTSVDSVTQPLSSVFLTPTTSSDEVSTRNVILAAKAKTKVKAKSRGTPGPQASDVQETAAASQDDQPTFAVDSRALKVFRVLFFDPSSHTTPGEAAWNDFIHAMGSAGFAAQKLYGSVWHFQPTNLDAERSIQFHEPHPHGKLPFLTARRYGRRLTRAYGWVGGMFWLKPKPDVKDTA</sequence>
<reference evidence="2" key="2">
    <citation type="submission" date="2023-05" db="EMBL/GenBank/DDBJ databases">
        <authorList>
            <consortium name="Lawrence Berkeley National Laboratory"/>
            <person name="Steindorff A."/>
            <person name="Hensen N."/>
            <person name="Bonometti L."/>
            <person name="Westerberg I."/>
            <person name="Brannstrom I.O."/>
            <person name="Guillou S."/>
            <person name="Cros-Aarteil S."/>
            <person name="Calhoun S."/>
            <person name="Haridas S."/>
            <person name="Kuo A."/>
            <person name="Mondo S."/>
            <person name="Pangilinan J."/>
            <person name="Riley R."/>
            <person name="Labutti K."/>
            <person name="Andreopoulos B."/>
            <person name="Lipzen A."/>
            <person name="Chen C."/>
            <person name="Yanf M."/>
            <person name="Daum C."/>
            <person name="Ng V."/>
            <person name="Clum A."/>
            <person name="Ohm R."/>
            <person name="Martin F."/>
            <person name="Silar P."/>
            <person name="Natvig D."/>
            <person name="Lalanne C."/>
            <person name="Gautier V."/>
            <person name="Ament-Velasquez S.L."/>
            <person name="Kruys A."/>
            <person name="Hutchinson M.I."/>
            <person name="Powell A.J."/>
            <person name="Barry K."/>
            <person name="Miller A.N."/>
            <person name="Grigoriev I.V."/>
            <person name="Debuchy R."/>
            <person name="Gladieux P."/>
            <person name="Thoren M.H."/>
            <person name="Johannesson H."/>
        </authorList>
    </citation>
    <scope>NUCLEOTIDE SEQUENCE</scope>
    <source>
        <strain evidence="2">PSN293</strain>
    </source>
</reference>
<proteinExistence type="predicted"/>
<gene>
    <name evidence="2" type="ORF">QBC37DRAFT_455063</name>
</gene>
<protein>
    <submittedName>
        <fullName evidence="2">C2H2 and C2HC zinc finger</fullName>
    </submittedName>
</protein>
<comment type="caution">
    <text evidence="2">The sequence shown here is derived from an EMBL/GenBank/DDBJ whole genome shotgun (WGS) entry which is preliminary data.</text>
</comment>
<dbReference type="AlphaFoldDB" id="A0AAN6YE85"/>
<evidence type="ECO:0000256" key="1">
    <source>
        <dbReference type="SAM" id="MobiDB-lite"/>
    </source>
</evidence>
<organism evidence="2 3">
    <name type="scientific">Rhypophila decipiens</name>
    <dbReference type="NCBI Taxonomy" id="261697"/>
    <lineage>
        <taxon>Eukaryota</taxon>
        <taxon>Fungi</taxon>
        <taxon>Dikarya</taxon>
        <taxon>Ascomycota</taxon>
        <taxon>Pezizomycotina</taxon>
        <taxon>Sordariomycetes</taxon>
        <taxon>Sordariomycetidae</taxon>
        <taxon>Sordariales</taxon>
        <taxon>Naviculisporaceae</taxon>
        <taxon>Rhypophila</taxon>
    </lineage>
</organism>
<dbReference type="Proteomes" id="UP001301769">
    <property type="component" value="Unassembled WGS sequence"/>
</dbReference>